<name>A0A919W065_9ACTN</name>
<keyword evidence="1" id="KW-1133">Transmembrane helix</keyword>
<feature type="transmembrane region" description="Helical" evidence="1">
    <location>
        <begin position="159"/>
        <end position="178"/>
    </location>
</feature>
<keyword evidence="2" id="KW-0732">Signal</keyword>
<dbReference type="Proteomes" id="UP000680865">
    <property type="component" value="Unassembled WGS sequence"/>
</dbReference>
<dbReference type="AlphaFoldDB" id="A0A919W065"/>
<evidence type="ECO:0000313" key="4">
    <source>
        <dbReference type="Proteomes" id="UP000680865"/>
    </source>
</evidence>
<dbReference type="EMBL" id="BOQP01000055">
    <property type="protein sequence ID" value="GIM83336.1"/>
    <property type="molecule type" value="Genomic_DNA"/>
</dbReference>
<feature type="transmembrane region" description="Helical" evidence="1">
    <location>
        <begin position="54"/>
        <end position="78"/>
    </location>
</feature>
<sequence length="329" mass="34375">MGGAGICVVLALLSYVAVPSHATTIVAVREQCSALPHDAYPHCVAPVVDSLLNWVARGMIVGVGVVVVFVGLQTWWMLRGSDRVPDGLAAELAALAGGGRRPTWVLAPYAYTSGGCVFGVPWRPYVRLDVGLVVLFRTDRARFRAVVARELARMRARATGGRCLAVGCVLVLVAAAPLTRTPAPDPATAIDACLLGFWAEVPHLQPALLRDATVGWVERGGAIWSFTGDGAATLYLGTETVSAVAHPGAETVGTVAYSGAGTIRWRMDARSGRMDLAEPAVSATLTEPGGASLVPEAGDYALPGSYSCRGDTTTAPTELTTITLRRIGP</sequence>
<keyword evidence="4" id="KW-1185">Reference proteome</keyword>
<evidence type="ECO:0000256" key="1">
    <source>
        <dbReference type="SAM" id="Phobius"/>
    </source>
</evidence>
<evidence type="ECO:0000256" key="2">
    <source>
        <dbReference type="SAM" id="SignalP"/>
    </source>
</evidence>
<reference evidence="3" key="1">
    <citation type="submission" date="2021-03" db="EMBL/GenBank/DDBJ databases">
        <title>Whole genome shotgun sequence of Actinoplanes consettensis NBRC 14913.</title>
        <authorList>
            <person name="Komaki H."/>
            <person name="Tamura T."/>
        </authorList>
    </citation>
    <scope>NUCLEOTIDE SEQUENCE</scope>
    <source>
        <strain evidence="3">NBRC 14913</strain>
    </source>
</reference>
<accession>A0A919W065</accession>
<feature type="chain" id="PRO_5037174055" description="Ig-like domain-containing protein" evidence="2">
    <location>
        <begin position="23"/>
        <end position="329"/>
    </location>
</feature>
<evidence type="ECO:0000313" key="3">
    <source>
        <dbReference type="EMBL" id="GIM83336.1"/>
    </source>
</evidence>
<protein>
    <recommendedName>
        <fullName evidence="5">Ig-like domain-containing protein</fullName>
    </recommendedName>
</protein>
<proteinExistence type="predicted"/>
<keyword evidence="1" id="KW-0472">Membrane</keyword>
<feature type="signal peptide" evidence="2">
    <location>
        <begin position="1"/>
        <end position="22"/>
    </location>
</feature>
<comment type="caution">
    <text evidence="3">The sequence shown here is derived from an EMBL/GenBank/DDBJ whole genome shotgun (WGS) entry which is preliminary data.</text>
</comment>
<organism evidence="3 4">
    <name type="scientific">Winogradskya consettensis</name>
    <dbReference type="NCBI Taxonomy" id="113560"/>
    <lineage>
        <taxon>Bacteria</taxon>
        <taxon>Bacillati</taxon>
        <taxon>Actinomycetota</taxon>
        <taxon>Actinomycetes</taxon>
        <taxon>Micromonosporales</taxon>
        <taxon>Micromonosporaceae</taxon>
        <taxon>Winogradskya</taxon>
    </lineage>
</organism>
<keyword evidence="1" id="KW-0812">Transmembrane</keyword>
<gene>
    <name evidence="3" type="ORF">Aco04nite_86030</name>
</gene>
<evidence type="ECO:0008006" key="5">
    <source>
        <dbReference type="Google" id="ProtNLM"/>
    </source>
</evidence>